<dbReference type="GO" id="GO:0016405">
    <property type="term" value="F:CoA-ligase activity"/>
    <property type="evidence" value="ECO:0007669"/>
    <property type="project" value="TreeGrafter"/>
</dbReference>
<dbReference type="InterPro" id="IPR020845">
    <property type="entry name" value="AMP-binding_CS"/>
</dbReference>
<organism evidence="3">
    <name type="scientific">freshwater metagenome</name>
    <dbReference type="NCBI Taxonomy" id="449393"/>
    <lineage>
        <taxon>unclassified sequences</taxon>
        <taxon>metagenomes</taxon>
        <taxon>ecological metagenomes</taxon>
    </lineage>
</organism>
<dbReference type="Gene3D" id="2.30.38.10">
    <property type="entry name" value="Luciferase, Domain 3"/>
    <property type="match status" value="1"/>
</dbReference>
<name>A0A6J5ZZ68_9ZZZZ</name>
<feature type="domain" description="AMP-dependent synthetase/ligase" evidence="1">
    <location>
        <begin position="51"/>
        <end position="426"/>
    </location>
</feature>
<gene>
    <name evidence="3" type="ORF">UFOPK3331_01399</name>
</gene>
<accession>A0A6J5ZZ68</accession>
<dbReference type="PROSITE" id="PS00455">
    <property type="entry name" value="AMP_BINDING"/>
    <property type="match status" value="1"/>
</dbReference>
<dbReference type="Gene3D" id="3.40.50.980">
    <property type="match status" value="2"/>
</dbReference>
<dbReference type="AlphaFoldDB" id="A0A6J5ZZ68"/>
<sequence length="567" mass="61484">MGMTFEDAVAVLTGPGSPFEIAEAEVLGRPSRIFTQIPPTLRDLFDLIRARPADDVYIVFEDERWTNAEVLESIDQIATVLVERYGVTKGDRVAINMRNFPEWITAFGAVTSIGAIAVSVNAWWTGPEIEFGLVDADAKVLITDRERVDRIGDRLQALNIHGLVVRAEGELPAGCDHLADVVTPGATMPEVEIHIDDDATILFTSGTTGVPKGAVSTNRGVISGLFAFACRTTVEALRWAPDTPPDPATAPPSNPACFILTVPLFHVTGCVPVMLGSVTTGARLVMMRKWDPLRALQLIEREKVTNFVGVPTMSQDLISHPDFAKYDTSSLKNVGGGGAPMAPELVRKIEGSFAGKASPQLGYGLTETNGYGPGNTGPDYMAKPSSTGRVVPIMGVKIVDPNGSEQPNGEVGEVCLSGPMLIRGYWNRPEATAESIRDGWLHTGDLGYIDDEGFVYVVDRIKDMVLRGGENIYCSEVEAAIFEHKDIHEVAVFGLPHERLGEEVVAALQPTPGKTIDIDELTAFLAERIAPFKIPSQWFVRDEPLPRGATGKILKREIRDLVLDGKF</sequence>
<dbReference type="InterPro" id="IPR000873">
    <property type="entry name" value="AMP-dep_synth/lig_dom"/>
</dbReference>
<proteinExistence type="predicted"/>
<reference evidence="3" key="1">
    <citation type="submission" date="2020-05" db="EMBL/GenBank/DDBJ databases">
        <authorList>
            <person name="Chiriac C."/>
            <person name="Salcher M."/>
            <person name="Ghai R."/>
            <person name="Kavagutti S V."/>
        </authorList>
    </citation>
    <scope>NUCLEOTIDE SEQUENCE</scope>
</reference>
<dbReference type="PANTHER" id="PTHR24096">
    <property type="entry name" value="LONG-CHAIN-FATTY-ACID--COA LIGASE"/>
    <property type="match status" value="1"/>
</dbReference>
<evidence type="ECO:0000313" key="3">
    <source>
        <dbReference type="EMBL" id="CAB4344683.1"/>
    </source>
</evidence>
<feature type="domain" description="AMP-binding enzyme C-terminal" evidence="2">
    <location>
        <begin position="476"/>
        <end position="552"/>
    </location>
</feature>
<dbReference type="Pfam" id="PF00501">
    <property type="entry name" value="AMP-binding"/>
    <property type="match status" value="1"/>
</dbReference>
<dbReference type="Gene3D" id="3.30.300.30">
    <property type="match status" value="1"/>
</dbReference>
<dbReference type="InterPro" id="IPR045851">
    <property type="entry name" value="AMP-bd_C_sf"/>
</dbReference>
<dbReference type="GO" id="GO:0019748">
    <property type="term" value="P:secondary metabolic process"/>
    <property type="evidence" value="ECO:0007669"/>
    <property type="project" value="TreeGrafter"/>
</dbReference>
<dbReference type="Pfam" id="PF13193">
    <property type="entry name" value="AMP-binding_C"/>
    <property type="match status" value="1"/>
</dbReference>
<dbReference type="EMBL" id="CAESAL010000057">
    <property type="protein sequence ID" value="CAB4344683.1"/>
    <property type="molecule type" value="Genomic_DNA"/>
</dbReference>
<dbReference type="InterPro" id="IPR025110">
    <property type="entry name" value="AMP-bd_C"/>
</dbReference>
<protein>
    <submittedName>
        <fullName evidence="3">Unannotated protein</fullName>
    </submittedName>
</protein>
<evidence type="ECO:0000259" key="2">
    <source>
        <dbReference type="Pfam" id="PF13193"/>
    </source>
</evidence>
<evidence type="ECO:0000259" key="1">
    <source>
        <dbReference type="Pfam" id="PF00501"/>
    </source>
</evidence>
<dbReference type="SUPFAM" id="SSF56801">
    <property type="entry name" value="Acetyl-CoA synthetase-like"/>
    <property type="match status" value="1"/>
</dbReference>
<dbReference type="PANTHER" id="PTHR24096:SF393">
    <property type="entry name" value="LIGASE, PUTATIVE-RELATED"/>
    <property type="match status" value="1"/>
</dbReference>